<dbReference type="InterPro" id="IPR015943">
    <property type="entry name" value="WD40/YVTN_repeat-like_dom_sf"/>
</dbReference>
<dbReference type="GO" id="GO:0005886">
    <property type="term" value="C:plasma membrane"/>
    <property type="evidence" value="ECO:0007669"/>
    <property type="project" value="TreeGrafter"/>
</dbReference>
<dbReference type="GO" id="GO:0019905">
    <property type="term" value="F:syntaxin binding"/>
    <property type="evidence" value="ECO:0007669"/>
    <property type="project" value="TreeGrafter"/>
</dbReference>
<dbReference type="RefSeq" id="XP_032829328.1">
    <property type="nucleotide sequence ID" value="XM_032973437.1"/>
</dbReference>
<dbReference type="SUPFAM" id="SSF50978">
    <property type="entry name" value="WD40 repeat-like"/>
    <property type="match status" value="1"/>
</dbReference>
<dbReference type="GO" id="GO:0045159">
    <property type="term" value="F:myosin II binding"/>
    <property type="evidence" value="ECO:0007669"/>
    <property type="project" value="TreeGrafter"/>
</dbReference>
<dbReference type="GO" id="GO:0006887">
    <property type="term" value="P:exocytosis"/>
    <property type="evidence" value="ECO:0007669"/>
    <property type="project" value="UniProtKB-KW"/>
</dbReference>
<keyword evidence="2" id="KW-0268">Exocytosis</keyword>
<dbReference type="PRINTS" id="PR00962">
    <property type="entry name" value="LETHAL2GIANT"/>
</dbReference>
<comment type="similarity">
    <text evidence="1">Belongs to the WD repeat L(2)GL family.</text>
</comment>
<evidence type="ECO:0000256" key="5">
    <source>
        <dbReference type="PROSITE-ProRule" id="PRU00221"/>
    </source>
</evidence>
<proteinExistence type="inferred from homology"/>
<dbReference type="GO" id="GO:0006893">
    <property type="term" value="P:Golgi to plasma membrane transport"/>
    <property type="evidence" value="ECO:0007669"/>
    <property type="project" value="TreeGrafter"/>
</dbReference>
<feature type="repeat" description="WD" evidence="5">
    <location>
        <begin position="422"/>
        <end position="435"/>
    </location>
</feature>
<feature type="compositionally biased region" description="Polar residues" evidence="6">
    <location>
        <begin position="638"/>
        <end position="654"/>
    </location>
</feature>
<evidence type="ECO:0000256" key="2">
    <source>
        <dbReference type="ARBA" id="ARBA00022483"/>
    </source>
</evidence>
<dbReference type="PANTHER" id="PTHR10241">
    <property type="entry name" value="LETHAL 2 GIANT LARVAE PROTEIN"/>
    <property type="match status" value="1"/>
</dbReference>
<dbReference type="Proteomes" id="UP001318040">
    <property type="component" value="Chromosome 51"/>
</dbReference>
<dbReference type="InterPro" id="IPR036322">
    <property type="entry name" value="WD40_repeat_dom_sf"/>
</dbReference>
<dbReference type="SUPFAM" id="SSF50998">
    <property type="entry name" value="Quinoprotein alcohol dehydrogenase-like"/>
    <property type="match status" value="1"/>
</dbReference>
<evidence type="ECO:0000313" key="8">
    <source>
        <dbReference type="Proteomes" id="UP001318040"/>
    </source>
</evidence>
<name>A0AAJ7XDK5_PETMA</name>
<dbReference type="InterPro" id="IPR013577">
    <property type="entry name" value="LLGL2"/>
</dbReference>
<dbReference type="InterPro" id="IPR000664">
    <property type="entry name" value="Lethal2_giant"/>
</dbReference>
<dbReference type="SMART" id="SM00320">
    <property type="entry name" value="WD40"/>
    <property type="match status" value="7"/>
</dbReference>
<dbReference type="InterPro" id="IPR001680">
    <property type="entry name" value="WD40_rpt"/>
</dbReference>
<feature type="region of interest" description="Disordered" evidence="6">
    <location>
        <begin position="990"/>
        <end position="1036"/>
    </location>
</feature>
<evidence type="ECO:0000256" key="3">
    <source>
        <dbReference type="ARBA" id="ARBA00022574"/>
    </source>
</evidence>
<feature type="region of interest" description="Disordered" evidence="6">
    <location>
        <begin position="637"/>
        <end position="715"/>
    </location>
</feature>
<dbReference type="AlphaFoldDB" id="A0AAJ7XDK5"/>
<dbReference type="Gene3D" id="2.130.10.10">
    <property type="entry name" value="YVTN repeat-like/Quinoprotein amine dehydrogenase"/>
    <property type="match status" value="2"/>
</dbReference>
<protein>
    <submittedName>
        <fullName evidence="9">Syntaxin-binding protein 5-like</fullName>
    </submittedName>
</protein>
<feature type="region of interest" description="Disordered" evidence="6">
    <location>
        <begin position="515"/>
        <end position="559"/>
    </location>
</feature>
<sequence>MAARRTSYFEFVTKTRGAKEQDAKAEELPVVKTLRSGFPCHPSCMAYDPVQRLLAMGTRSGSLCVYGQPGVERFCEHESEAGVLQLHFLVNEGALVSVCSDDKLHMWSLRQHTPVLVHSLTLEPKASITSSHLPFRSKWLYVGTAKGNVHVVAVESFAQSQYSIMWNDAAGPSHPGDVIHISENPLDEDKLLVGYETGLIVLWDIKSRKPHYRYDCGQDLHSMAWQSNGEQAVCGLEDGTVGTWSLRNPRKLGCLTMPHDAEWSGPIMKVDHRSCASGESVVVFTGSSAETSGAQRSIFIVCGSNVHTTDMDSDIVDFVMLSNSPYAGDLQNPFAVAVLLEEELLMIDLEKESCPLMESPASLRLHQSDVTSCLYCCPCSPDFLAALCGASGTKARQRSVSRRWPLRGGKPSLEKPDSVEVILTGHSDGTLKIWDGSGGTLALLTEVDAGAVFEREDSTLSDTGGGGGGGDGGLAIRHVCLCRRSHVACVALACAHVLLYALRDREVHGAIGVVDVGRPSRNDSPDVPASDPASPRPSSPLCGQATSRGDFNEGPSSELNSPRLCRGALRQAAGYQLEAVVRVVGAGSAASVSSVALCSEHNLVAIGHNFGVTVVDFKQKSVLASFSMSVVLGGTDAPMNTNTNRESFVESTDGSLEEDHSKSSPVYSPRRLSVMMEKVMKGRRKSASADQGSPKAEGPVAAEGPPSSEATADREPLAVSRLCFGEPNGTARPGLVWAATSRGTVASLALKSPRGDRRSSQPAVFGQNRKVKTLGGPVLCLALLDHDSRLLEPGGSSWQGPARAFTVQHRSCSTGSFAEFAGAAAAEAVGAPSGAGLVLACAERQARVWGAKASYKRSLCDAGAPVAIRASAVDVDGETRLACLHVDGNVAVFQLPALAQLFCVSLLPVLGLRAARTACFANGGHVLYMGGPGEMRRAALVGAEQGAIDAEYRGDLFISVPHPEPTNNQFFKKLFKSWGFSLDKRELFGDTIPSHPAPSRPSPGSQLQRPLCSDGGSRNTARDLGPGPGSSPLIRGDTSSFDRLFKGIAERGDVLQDAVIKTTEMESSAGKLLQLSEKLMRECQGRRFSHK</sequence>
<dbReference type="InterPro" id="IPR011047">
    <property type="entry name" value="Quinoprotein_ADH-like_sf"/>
</dbReference>
<keyword evidence="8" id="KW-1185">Reference proteome</keyword>
<organism evidence="8 9">
    <name type="scientific">Petromyzon marinus</name>
    <name type="common">Sea lamprey</name>
    <dbReference type="NCBI Taxonomy" id="7757"/>
    <lineage>
        <taxon>Eukaryota</taxon>
        <taxon>Metazoa</taxon>
        <taxon>Chordata</taxon>
        <taxon>Craniata</taxon>
        <taxon>Vertebrata</taxon>
        <taxon>Cyclostomata</taxon>
        <taxon>Hyperoartia</taxon>
        <taxon>Petromyzontiformes</taxon>
        <taxon>Petromyzontidae</taxon>
        <taxon>Petromyzon</taxon>
    </lineage>
</organism>
<dbReference type="PROSITE" id="PS50082">
    <property type="entry name" value="WD_REPEATS_2"/>
    <property type="match status" value="1"/>
</dbReference>
<dbReference type="KEGG" id="pmrn:116953333"/>
<keyword evidence="3 5" id="KW-0853">WD repeat</keyword>
<dbReference type="GO" id="GO:0005096">
    <property type="term" value="F:GTPase activator activity"/>
    <property type="evidence" value="ECO:0007669"/>
    <property type="project" value="TreeGrafter"/>
</dbReference>
<dbReference type="Pfam" id="PF08366">
    <property type="entry name" value="LLGL"/>
    <property type="match status" value="1"/>
</dbReference>
<evidence type="ECO:0000313" key="9">
    <source>
        <dbReference type="RefSeq" id="XP_032829328.1"/>
    </source>
</evidence>
<evidence type="ECO:0000256" key="1">
    <source>
        <dbReference type="ARBA" id="ARBA00008070"/>
    </source>
</evidence>
<dbReference type="GO" id="GO:0031201">
    <property type="term" value="C:SNARE complex"/>
    <property type="evidence" value="ECO:0007669"/>
    <property type="project" value="TreeGrafter"/>
</dbReference>
<dbReference type="PANTHER" id="PTHR10241:SF25">
    <property type="entry name" value="TOMOSYN, ISOFORM C"/>
    <property type="match status" value="1"/>
</dbReference>
<feature type="compositionally biased region" description="Polar residues" evidence="6">
    <location>
        <begin position="544"/>
        <end position="559"/>
    </location>
</feature>
<evidence type="ECO:0000259" key="7">
    <source>
        <dbReference type="Pfam" id="PF08366"/>
    </source>
</evidence>
<evidence type="ECO:0000256" key="6">
    <source>
        <dbReference type="SAM" id="MobiDB-lite"/>
    </source>
</evidence>
<evidence type="ECO:0000256" key="4">
    <source>
        <dbReference type="ARBA" id="ARBA00022737"/>
    </source>
</evidence>
<keyword evidence="4" id="KW-0677">Repeat</keyword>
<gene>
    <name evidence="9" type="primary">LOC116953333</name>
</gene>
<accession>A0AAJ7XDK5</accession>
<feature type="domain" description="Lethal giant larvae homologue 2" evidence="7">
    <location>
        <begin position="257"/>
        <end position="354"/>
    </location>
</feature>
<reference evidence="9" key="1">
    <citation type="submission" date="2025-08" db="UniProtKB">
        <authorList>
            <consortium name="RefSeq"/>
        </authorList>
    </citation>
    <scope>IDENTIFICATION</scope>
    <source>
        <tissue evidence="9">Sperm</tissue>
    </source>
</reference>